<accession>A0A068NRC7</accession>
<feature type="compositionally biased region" description="Basic and acidic residues" evidence="1">
    <location>
        <begin position="1"/>
        <end position="13"/>
    </location>
</feature>
<evidence type="ECO:0000313" key="3">
    <source>
        <dbReference type="Proteomes" id="UP000027982"/>
    </source>
</evidence>
<evidence type="ECO:0000256" key="1">
    <source>
        <dbReference type="SAM" id="MobiDB-lite"/>
    </source>
</evidence>
<keyword evidence="3" id="KW-1185">Reference proteome</keyword>
<dbReference type="KEGG" id="fgi:OP10G_2623"/>
<dbReference type="HOGENOM" id="CLU_3289995_0_0_0"/>
<name>A0A068NRC7_FIMGI</name>
<gene>
    <name evidence="2" type="ORF">OP10G_2623</name>
</gene>
<feature type="region of interest" description="Disordered" evidence="1">
    <location>
        <begin position="1"/>
        <end position="40"/>
    </location>
</feature>
<proteinExistence type="predicted"/>
<dbReference type="EMBL" id="CP007139">
    <property type="protein sequence ID" value="AIE85991.1"/>
    <property type="molecule type" value="Genomic_DNA"/>
</dbReference>
<dbReference type="Proteomes" id="UP000027982">
    <property type="component" value="Chromosome"/>
</dbReference>
<evidence type="ECO:0000313" key="2">
    <source>
        <dbReference type="EMBL" id="AIE85991.1"/>
    </source>
</evidence>
<protein>
    <submittedName>
        <fullName evidence="2">Uncharacterized protein</fullName>
    </submittedName>
</protein>
<organism evidence="2 3">
    <name type="scientific">Fimbriimonas ginsengisoli Gsoil 348</name>
    <dbReference type="NCBI Taxonomy" id="661478"/>
    <lineage>
        <taxon>Bacteria</taxon>
        <taxon>Bacillati</taxon>
        <taxon>Armatimonadota</taxon>
        <taxon>Fimbriimonadia</taxon>
        <taxon>Fimbriimonadales</taxon>
        <taxon>Fimbriimonadaceae</taxon>
        <taxon>Fimbriimonas</taxon>
    </lineage>
</organism>
<reference evidence="2 3" key="1">
    <citation type="journal article" date="2014" name="PLoS ONE">
        <title>The first complete genome sequence of the class fimbriimonadia in the phylum armatimonadetes.</title>
        <authorList>
            <person name="Hu Z.Y."/>
            <person name="Wang Y.Z."/>
            <person name="Im W.T."/>
            <person name="Wang S.Y."/>
            <person name="Zhao G.P."/>
            <person name="Zheng H.J."/>
            <person name="Quan Z.X."/>
        </authorList>
    </citation>
    <scope>NUCLEOTIDE SEQUENCE [LARGE SCALE GENOMIC DNA]</scope>
    <source>
        <strain evidence="2">Gsoil 348</strain>
    </source>
</reference>
<sequence length="40" mass="4397">MIPEDRWSPDRLFPDSLTPNPLSLLGHMHPEEGEGAPDAA</sequence>
<dbReference type="AlphaFoldDB" id="A0A068NRC7"/>